<dbReference type="Proteomes" id="UP001228905">
    <property type="component" value="Unassembled WGS sequence"/>
</dbReference>
<dbReference type="EMBL" id="JAUSVS010000002">
    <property type="protein sequence ID" value="MDQ0463908.1"/>
    <property type="molecule type" value="Genomic_DNA"/>
</dbReference>
<comment type="caution">
    <text evidence="2">The sequence shown here is derived from an EMBL/GenBank/DDBJ whole genome shotgun (WGS) entry which is preliminary data.</text>
</comment>
<name>A0ABU0IPH1_9CAUL</name>
<evidence type="ECO:0000313" key="3">
    <source>
        <dbReference type="Proteomes" id="UP001228905"/>
    </source>
</evidence>
<keyword evidence="1" id="KW-0472">Membrane</keyword>
<keyword evidence="1" id="KW-1133">Transmembrane helix</keyword>
<keyword evidence="3" id="KW-1185">Reference proteome</keyword>
<proteinExistence type="predicted"/>
<gene>
    <name evidence="2" type="ORF">QO010_001679</name>
</gene>
<evidence type="ECO:0000256" key="1">
    <source>
        <dbReference type="SAM" id="Phobius"/>
    </source>
</evidence>
<reference evidence="2 3" key="1">
    <citation type="submission" date="2023-07" db="EMBL/GenBank/DDBJ databases">
        <title>Genomic Encyclopedia of Type Strains, Phase IV (KMG-IV): sequencing the most valuable type-strain genomes for metagenomic binning, comparative biology and taxonomic classification.</title>
        <authorList>
            <person name="Goeker M."/>
        </authorList>
    </citation>
    <scope>NUCLEOTIDE SEQUENCE [LARGE SCALE GENOMIC DNA]</scope>
    <source>
        <strain evidence="2 3">DSM 18695</strain>
    </source>
</reference>
<accession>A0ABU0IPH1</accession>
<organism evidence="2 3">
    <name type="scientific">Caulobacter ginsengisoli</name>
    <dbReference type="NCBI Taxonomy" id="400775"/>
    <lineage>
        <taxon>Bacteria</taxon>
        <taxon>Pseudomonadati</taxon>
        <taxon>Pseudomonadota</taxon>
        <taxon>Alphaproteobacteria</taxon>
        <taxon>Caulobacterales</taxon>
        <taxon>Caulobacteraceae</taxon>
        <taxon>Caulobacter</taxon>
    </lineage>
</organism>
<evidence type="ECO:0000313" key="2">
    <source>
        <dbReference type="EMBL" id="MDQ0463908.1"/>
    </source>
</evidence>
<feature type="transmembrane region" description="Helical" evidence="1">
    <location>
        <begin position="6"/>
        <end position="26"/>
    </location>
</feature>
<dbReference type="RefSeq" id="WP_307348169.1">
    <property type="nucleotide sequence ID" value="NZ_JAUSVS010000002.1"/>
</dbReference>
<sequence length="135" mass="14490">MINPLLLQFGGSAVAVALMVGIAAWARISRPVAPLDPTTARTLLAIDYPDLVPDVVWISADTRGAIARAGKDALVLYRLGDSWVTRHMPWDKALKAPIRSGHIRLKLADPSAPMARLAVSGINPWPPEGLKEPQG</sequence>
<keyword evidence="1" id="KW-0812">Transmembrane</keyword>
<protein>
    <submittedName>
        <fullName evidence="2">Uncharacterized protein</fullName>
    </submittedName>
</protein>